<evidence type="ECO:0000256" key="2">
    <source>
        <dbReference type="SAM" id="Phobius"/>
    </source>
</evidence>
<dbReference type="PANTHER" id="PTHR34313">
    <property type="entry name" value="ENDOGENOUS RETROVIRUS GROUP K MEMBER 113 ENV POLYPROTEIN-RELATED"/>
    <property type="match status" value="1"/>
</dbReference>
<evidence type="ECO:0000313" key="4">
    <source>
        <dbReference type="Ensembl" id="ENSMODP00000039632.2"/>
    </source>
</evidence>
<dbReference type="HOGENOM" id="CLU_762821_0_0_1"/>
<evidence type="ECO:0000256" key="1">
    <source>
        <dbReference type="ARBA" id="ARBA00004328"/>
    </source>
</evidence>
<accession>K7E1I1</accession>
<reference evidence="4" key="2">
    <citation type="submission" date="2025-08" db="UniProtKB">
        <authorList>
            <consortium name="Ensembl"/>
        </authorList>
    </citation>
    <scope>IDENTIFICATION</scope>
</reference>
<evidence type="ECO:0000259" key="3">
    <source>
        <dbReference type="Pfam" id="PF00517"/>
    </source>
</evidence>
<dbReference type="GeneTree" id="ENSGT00940000166234"/>
<reference evidence="4" key="3">
    <citation type="submission" date="2025-09" db="UniProtKB">
        <authorList>
            <consortium name="Ensembl"/>
        </authorList>
    </citation>
    <scope>IDENTIFICATION</scope>
</reference>
<keyword evidence="5" id="KW-1185">Reference proteome</keyword>
<dbReference type="eggNOG" id="ENOG502SV7E">
    <property type="taxonomic scope" value="Eukaryota"/>
</dbReference>
<protein>
    <submittedName>
        <fullName evidence="4">Endogenous retrovirus group K member 7 Env polyprotein-like</fullName>
    </submittedName>
</protein>
<reference evidence="4 5" key="1">
    <citation type="journal article" date="2007" name="Nature">
        <title>Genome of the marsupial Monodelphis domestica reveals innovation in non-coding sequences.</title>
        <authorList>
            <person name="Mikkelsen T.S."/>
            <person name="Wakefield M.J."/>
            <person name="Aken B."/>
            <person name="Amemiya C.T."/>
            <person name="Chang J.L."/>
            <person name="Duke S."/>
            <person name="Garber M."/>
            <person name="Gentles A.J."/>
            <person name="Goodstadt L."/>
            <person name="Heger A."/>
            <person name="Jurka J."/>
            <person name="Kamal M."/>
            <person name="Mauceli E."/>
            <person name="Searle S.M."/>
            <person name="Sharpe T."/>
            <person name="Baker M.L."/>
            <person name="Batzer M.A."/>
            <person name="Benos P.V."/>
            <person name="Belov K."/>
            <person name="Clamp M."/>
            <person name="Cook A."/>
            <person name="Cuff J."/>
            <person name="Das R."/>
            <person name="Davidow L."/>
            <person name="Deakin J.E."/>
            <person name="Fazzari M.J."/>
            <person name="Glass J.L."/>
            <person name="Grabherr M."/>
            <person name="Greally J.M."/>
            <person name="Gu W."/>
            <person name="Hore T.A."/>
            <person name="Huttley G.A."/>
            <person name="Kleber M."/>
            <person name="Jirtle R.L."/>
            <person name="Koina E."/>
            <person name="Lee J.T."/>
            <person name="Mahony S."/>
            <person name="Marra M.A."/>
            <person name="Miller R.D."/>
            <person name="Nicholls R.D."/>
            <person name="Oda M."/>
            <person name="Papenfuss A.T."/>
            <person name="Parra Z.E."/>
            <person name="Pollock D.D."/>
            <person name="Ray D.A."/>
            <person name="Schein J.E."/>
            <person name="Speed T.P."/>
            <person name="Thompson K."/>
            <person name="VandeBerg J.L."/>
            <person name="Wade C.M."/>
            <person name="Walker J.A."/>
            <person name="Waters P.D."/>
            <person name="Webber C."/>
            <person name="Weidman J.R."/>
            <person name="Xie X."/>
            <person name="Zody M.C."/>
            <person name="Baldwin J."/>
            <person name="Abdouelleil A."/>
            <person name="Abdulkadir J."/>
            <person name="Abebe A."/>
            <person name="Abera B."/>
            <person name="Abreu J."/>
            <person name="Acer S.C."/>
            <person name="Aftuck L."/>
            <person name="Alexander A."/>
            <person name="An P."/>
            <person name="Anderson E."/>
            <person name="Anderson S."/>
            <person name="Arachi H."/>
            <person name="Azer M."/>
            <person name="Bachantsang P."/>
            <person name="Barry A."/>
            <person name="Bayul T."/>
            <person name="Berlin A."/>
            <person name="Bessette D."/>
            <person name="Bloom T."/>
            <person name="Bloom T."/>
            <person name="Boguslavskiy L."/>
            <person name="Bonnet C."/>
            <person name="Boukhgalter B."/>
            <person name="Bourzgui I."/>
            <person name="Brown A."/>
            <person name="Cahill P."/>
            <person name="Channer S."/>
            <person name="Cheshatsang Y."/>
            <person name="Chuda L."/>
            <person name="Citroen M."/>
            <person name="Collymore A."/>
            <person name="Cooke P."/>
            <person name="Costello M."/>
            <person name="D'Aco K."/>
            <person name="Daza R."/>
            <person name="De Haan G."/>
            <person name="DeGray S."/>
            <person name="DeMaso C."/>
            <person name="Dhargay N."/>
            <person name="Dooley K."/>
            <person name="Dooley E."/>
            <person name="Doricent M."/>
            <person name="Dorje P."/>
            <person name="Dorjee K."/>
            <person name="Dupes A."/>
            <person name="Elong R."/>
            <person name="Falk J."/>
            <person name="Farina A."/>
            <person name="Faro S."/>
            <person name="Ferguson D."/>
            <person name="Fisher S."/>
            <person name="Foley C.D."/>
            <person name="Franke A."/>
            <person name="Friedrich D."/>
            <person name="Gadbois L."/>
            <person name="Gearin G."/>
            <person name="Gearin C.R."/>
            <person name="Giannoukos G."/>
            <person name="Goode T."/>
            <person name="Graham J."/>
            <person name="Grandbois E."/>
            <person name="Grewal S."/>
            <person name="Gyaltsen K."/>
            <person name="Hafez N."/>
            <person name="Hagos B."/>
            <person name="Hall J."/>
            <person name="Henson C."/>
            <person name="Hollinger A."/>
            <person name="Honan T."/>
            <person name="Huard M.D."/>
            <person name="Hughes L."/>
            <person name="Hurhula B."/>
            <person name="Husby M.E."/>
            <person name="Kamat A."/>
            <person name="Kanga B."/>
            <person name="Kashin S."/>
            <person name="Khazanovich D."/>
            <person name="Kisner P."/>
            <person name="Lance K."/>
            <person name="Lara M."/>
            <person name="Lee W."/>
            <person name="Lennon N."/>
            <person name="Letendre F."/>
            <person name="LeVine R."/>
            <person name="Lipovsky A."/>
            <person name="Liu X."/>
            <person name="Liu J."/>
            <person name="Liu S."/>
            <person name="Lokyitsang T."/>
            <person name="Lokyitsang Y."/>
            <person name="Lubonja R."/>
            <person name="Lui A."/>
            <person name="MacDonald P."/>
            <person name="Magnisalis V."/>
            <person name="Maru K."/>
            <person name="Matthews C."/>
            <person name="McCusker W."/>
            <person name="McDonough S."/>
            <person name="Mehta T."/>
            <person name="Meldrim J."/>
            <person name="Meneus L."/>
            <person name="Mihai O."/>
            <person name="Mihalev A."/>
            <person name="Mihova T."/>
            <person name="Mittelman R."/>
            <person name="Mlenga V."/>
            <person name="Montmayeur A."/>
            <person name="Mulrain L."/>
            <person name="Navidi A."/>
            <person name="Naylor J."/>
            <person name="Negash T."/>
            <person name="Nguyen T."/>
            <person name="Nguyen N."/>
            <person name="Nicol R."/>
            <person name="Norbu C."/>
            <person name="Norbu N."/>
            <person name="Novod N."/>
            <person name="O'Neill B."/>
            <person name="Osman S."/>
            <person name="Markiewicz E."/>
            <person name="Oyono O.L."/>
            <person name="Patti C."/>
            <person name="Phunkhang P."/>
            <person name="Pierre F."/>
            <person name="Priest M."/>
            <person name="Raghuraman S."/>
            <person name="Rege F."/>
            <person name="Reyes R."/>
            <person name="Rise C."/>
            <person name="Rogov P."/>
            <person name="Ross K."/>
            <person name="Ryan E."/>
            <person name="Settipalli S."/>
            <person name="Shea T."/>
            <person name="Sherpa N."/>
            <person name="Shi L."/>
            <person name="Shih D."/>
            <person name="Sparrow T."/>
            <person name="Spaulding J."/>
            <person name="Stalker J."/>
            <person name="Stange-Thomann N."/>
            <person name="Stavropoulos S."/>
            <person name="Stone C."/>
            <person name="Strader C."/>
            <person name="Tesfaye S."/>
            <person name="Thomson T."/>
            <person name="Thoulutsang Y."/>
            <person name="Thoulutsang D."/>
            <person name="Topham K."/>
            <person name="Topping I."/>
            <person name="Tsamla T."/>
            <person name="Vassiliev H."/>
            <person name="Vo A."/>
            <person name="Wangchuk T."/>
            <person name="Wangdi T."/>
            <person name="Weiand M."/>
            <person name="Wilkinson J."/>
            <person name="Wilson A."/>
            <person name="Yadav S."/>
            <person name="Young G."/>
            <person name="Yu Q."/>
            <person name="Zembek L."/>
            <person name="Zhong D."/>
            <person name="Zimmer A."/>
            <person name="Zwirko Z."/>
            <person name="Jaffe D.B."/>
            <person name="Alvarez P."/>
            <person name="Brockman W."/>
            <person name="Butler J."/>
            <person name="Chin C."/>
            <person name="Gnerre S."/>
            <person name="MacCallum I."/>
            <person name="Graves J.A."/>
            <person name="Ponting C.P."/>
            <person name="Breen M."/>
            <person name="Samollow P.B."/>
            <person name="Lander E.S."/>
            <person name="Lindblad-Toh K."/>
        </authorList>
    </citation>
    <scope>NUCLEOTIDE SEQUENCE [LARGE SCALE GENOMIC DNA]</scope>
</reference>
<dbReference type="InterPro" id="IPR051255">
    <property type="entry name" value="Retroviral_env_glycoprotein"/>
</dbReference>
<dbReference type="OMA" id="DNWKEYS"/>
<dbReference type="Pfam" id="PF00517">
    <property type="entry name" value="GP41"/>
    <property type="match status" value="1"/>
</dbReference>
<feature type="transmembrane region" description="Helical" evidence="2">
    <location>
        <begin position="354"/>
        <end position="378"/>
    </location>
</feature>
<evidence type="ECO:0000313" key="5">
    <source>
        <dbReference type="Proteomes" id="UP000002280"/>
    </source>
</evidence>
<dbReference type="InterPro" id="IPR000328">
    <property type="entry name" value="GP41-like"/>
</dbReference>
<sequence length="402" mass="45340">MILLSQAPDKRNHGCFIGGFATPGWRIPKKYNNHRLGYNYAKIPIAMKGVVVMAYRVLEIPLNIFSTSKYSTSIGHHYMTGFYNIIACLSEDFAFMIGPQNSISIKQIGQAWNITCLHCNITECITQTPEGYTVLVVRRPPLALLRAKHSGGWYHSPADRAMEKLSQLIRPRKRRCISCLVLGIVALIAAITATTVSSVSLAQSVANVRTLEHDAEYLHGLAQNVTQVLHLQQDINTRVFYALQQISKDVLLLTNQLEILAIKGKLRCDYRYSAFCLLPVKANTSDAFEEIRNDLQGLWLKSNISEDIQQLNHIFDEMDSSLAEDFRPEHIADSLYNWIKSGQSWVSPLAQMSITILTFILFIVILVILLPCLFQLLLSSLGKIDWTLALHRVLLQNKKGEL</sequence>
<dbReference type="GO" id="GO:0005198">
    <property type="term" value="F:structural molecule activity"/>
    <property type="evidence" value="ECO:0007669"/>
    <property type="project" value="InterPro"/>
</dbReference>
<name>K7E1I1_MONDO</name>
<feature type="domain" description="Retroviral envelope protein GP41-like" evidence="3">
    <location>
        <begin position="214"/>
        <end position="400"/>
    </location>
</feature>
<dbReference type="Ensembl" id="ENSMODT00000042738.2">
    <property type="protein sequence ID" value="ENSMODP00000039632.2"/>
    <property type="gene ID" value="ENSMODG00000029274.2"/>
</dbReference>
<dbReference type="Bgee" id="ENSMODG00000029274">
    <property type="expression patterns" value="Expressed in extraembryonic membrane and 18 other cell types or tissues"/>
</dbReference>
<dbReference type="AlphaFoldDB" id="K7E1I1"/>
<dbReference type="KEGG" id="mdo:107649336"/>
<dbReference type="InParanoid" id="K7E1I1"/>
<keyword evidence="2" id="KW-0812">Transmembrane</keyword>
<comment type="subcellular location">
    <subcellularLocation>
        <location evidence="1">Virion</location>
    </subcellularLocation>
</comment>
<keyword evidence="2" id="KW-1133">Transmembrane helix</keyword>
<dbReference type="Proteomes" id="UP000002280">
    <property type="component" value="Chromosome 5"/>
</dbReference>
<proteinExistence type="predicted"/>
<keyword evidence="2" id="KW-0472">Membrane</keyword>
<feature type="transmembrane region" description="Helical" evidence="2">
    <location>
        <begin position="177"/>
        <end position="202"/>
    </location>
</feature>
<organism evidence="4 5">
    <name type="scientific">Monodelphis domestica</name>
    <name type="common">Gray short-tailed opossum</name>
    <dbReference type="NCBI Taxonomy" id="13616"/>
    <lineage>
        <taxon>Eukaryota</taxon>
        <taxon>Metazoa</taxon>
        <taxon>Chordata</taxon>
        <taxon>Craniata</taxon>
        <taxon>Vertebrata</taxon>
        <taxon>Euteleostomi</taxon>
        <taxon>Mammalia</taxon>
        <taxon>Metatheria</taxon>
        <taxon>Didelphimorphia</taxon>
        <taxon>Didelphidae</taxon>
        <taxon>Monodelphis</taxon>
    </lineage>
</organism>
<dbReference type="PANTHER" id="PTHR34313:SF2">
    <property type="entry name" value="ENDOGENOUS RETROVIRUS GROUP K MEMBER 21 ENV POLYPROTEIN-LIKE"/>
    <property type="match status" value="1"/>
</dbReference>